<evidence type="ECO:0000313" key="2">
    <source>
        <dbReference type="Proteomes" id="UP000799764"/>
    </source>
</evidence>
<reference evidence="1" key="1">
    <citation type="journal article" date="2020" name="Stud. Mycol.">
        <title>101 Dothideomycetes genomes: a test case for predicting lifestyles and emergence of pathogens.</title>
        <authorList>
            <person name="Haridas S."/>
            <person name="Albert R."/>
            <person name="Binder M."/>
            <person name="Bloem J."/>
            <person name="Labutti K."/>
            <person name="Salamov A."/>
            <person name="Andreopoulos B."/>
            <person name="Baker S."/>
            <person name="Barry K."/>
            <person name="Bills G."/>
            <person name="Bluhm B."/>
            <person name="Cannon C."/>
            <person name="Castanera R."/>
            <person name="Culley D."/>
            <person name="Daum C."/>
            <person name="Ezra D."/>
            <person name="Gonzalez J."/>
            <person name="Henrissat B."/>
            <person name="Kuo A."/>
            <person name="Liang C."/>
            <person name="Lipzen A."/>
            <person name="Lutzoni F."/>
            <person name="Magnuson J."/>
            <person name="Mondo S."/>
            <person name="Nolan M."/>
            <person name="Ohm R."/>
            <person name="Pangilinan J."/>
            <person name="Park H.-J."/>
            <person name="Ramirez L."/>
            <person name="Alfaro M."/>
            <person name="Sun H."/>
            <person name="Tritt A."/>
            <person name="Yoshinaga Y."/>
            <person name="Zwiers L.-H."/>
            <person name="Turgeon B."/>
            <person name="Goodwin S."/>
            <person name="Spatafora J."/>
            <person name="Crous P."/>
            <person name="Grigoriev I."/>
        </authorList>
    </citation>
    <scope>NUCLEOTIDE SEQUENCE</scope>
    <source>
        <strain evidence="1">CBS 690.94</strain>
    </source>
</reference>
<dbReference type="AlphaFoldDB" id="A0A9P4U508"/>
<dbReference type="Proteomes" id="UP000799764">
    <property type="component" value="Unassembled WGS sequence"/>
</dbReference>
<organism evidence="1 2">
    <name type="scientific">Karstenula rhodostoma CBS 690.94</name>
    <dbReference type="NCBI Taxonomy" id="1392251"/>
    <lineage>
        <taxon>Eukaryota</taxon>
        <taxon>Fungi</taxon>
        <taxon>Dikarya</taxon>
        <taxon>Ascomycota</taxon>
        <taxon>Pezizomycotina</taxon>
        <taxon>Dothideomycetes</taxon>
        <taxon>Pleosporomycetidae</taxon>
        <taxon>Pleosporales</taxon>
        <taxon>Massarineae</taxon>
        <taxon>Didymosphaeriaceae</taxon>
        <taxon>Karstenula</taxon>
    </lineage>
</organism>
<evidence type="ECO:0000313" key="1">
    <source>
        <dbReference type="EMBL" id="KAF2437585.1"/>
    </source>
</evidence>
<protein>
    <submittedName>
        <fullName evidence="1">Uncharacterized protein</fullName>
    </submittedName>
</protein>
<proteinExistence type="predicted"/>
<keyword evidence="2" id="KW-1185">Reference proteome</keyword>
<comment type="caution">
    <text evidence="1">The sequence shown here is derived from an EMBL/GenBank/DDBJ whole genome shotgun (WGS) entry which is preliminary data.</text>
</comment>
<gene>
    <name evidence="1" type="ORF">P171DRAFT_459114</name>
</gene>
<dbReference type="OrthoDB" id="5325862at2759"/>
<accession>A0A9P4U508</accession>
<dbReference type="EMBL" id="MU001515">
    <property type="protein sequence ID" value="KAF2437585.1"/>
    <property type="molecule type" value="Genomic_DNA"/>
</dbReference>
<name>A0A9P4U508_9PLEO</name>
<sequence length="257" mass="27372">MVPASSHSCGGSALFYRDSDSHTSKELVAADTASIVSGTTIDGAEPAFTPAKSYHVHAKGLPVLRLPAPSSELVTSINNLDGSIAYQSARERRSSGNCVLTDAEGHLSIATQYFFGPGKDPVLRRVDAGEGEHNIIKTVSKWTSRAQMFLLHDGRTFEWEYKKEMGFGEHGKRGTALVLTMNGTRLAVLIRNGETGTPGSKSGSAGNGGELVVGQHVGGKEGISEELVIATVLLMLKKEIDRRRTVQFMMIAAAVSG</sequence>